<dbReference type="KEGG" id="clup:CLUP02_16477"/>
<keyword evidence="1" id="KW-1133">Transmembrane helix</keyword>
<dbReference type="AlphaFoldDB" id="A0A9Q8T8H9"/>
<name>A0A9Q8T8H9_9PEZI</name>
<reference evidence="2" key="1">
    <citation type="journal article" date="2021" name="Mol. Plant Microbe Interact.">
        <title>Complete Genome Sequence of the Plant-Pathogenic Fungus Colletotrichum lupini.</title>
        <authorList>
            <person name="Baroncelli R."/>
            <person name="Pensec F."/>
            <person name="Da Lio D."/>
            <person name="Boufleur T."/>
            <person name="Vicente I."/>
            <person name="Sarrocco S."/>
            <person name="Picot A."/>
            <person name="Baraldi E."/>
            <person name="Sukno S."/>
            <person name="Thon M."/>
            <person name="Le Floch G."/>
        </authorList>
    </citation>
    <scope>NUCLEOTIDE SEQUENCE</scope>
    <source>
        <strain evidence="2">IMI 504893</strain>
    </source>
</reference>
<feature type="transmembrane region" description="Helical" evidence="1">
    <location>
        <begin position="20"/>
        <end position="42"/>
    </location>
</feature>
<organism evidence="2 3">
    <name type="scientific">Colletotrichum lupini</name>
    <dbReference type="NCBI Taxonomy" id="145971"/>
    <lineage>
        <taxon>Eukaryota</taxon>
        <taxon>Fungi</taxon>
        <taxon>Dikarya</taxon>
        <taxon>Ascomycota</taxon>
        <taxon>Pezizomycotina</taxon>
        <taxon>Sordariomycetes</taxon>
        <taxon>Hypocreomycetidae</taxon>
        <taxon>Glomerellales</taxon>
        <taxon>Glomerellaceae</taxon>
        <taxon>Colletotrichum</taxon>
        <taxon>Colletotrichum acutatum species complex</taxon>
    </lineage>
</organism>
<sequence length="133" mass="14666">MSPGKVRDDIATLPMTFCEIGFYGNVVLGPVSLSIQSYCAALSRYANRIRKKVNKVHPDQPGTILDTQRASESVWISNFPSPVGAEHRAAISPSDFSLSTNYLLHQDEHAYSLFTVFSFPLSSLSMYTTVVGF</sequence>
<evidence type="ECO:0000313" key="3">
    <source>
        <dbReference type="Proteomes" id="UP000830671"/>
    </source>
</evidence>
<evidence type="ECO:0000313" key="2">
    <source>
        <dbReference type="EMBL" id="UQC90945.1"/>
    </source>
</evidence>
<gene>
    <name evidence="2" type="ORF">CLUP02_16477</name>
</gene>
<proteinExistence type="predicted"/>
<keyword evidence="3" id="KW-1185">Reference proteome</keyword>
<dbReference type="GeneID" id="73350409"/>
<keyword evidence="1" id="KW-0472">Membrane</keyword>
<dbReference type="RefSeq" id="XP_049152546.1">
    <property type="nucleotide sequence ID" value="XM_049295399.1"/>
</dbReference>
<evidence type="ECO:0000256" key="1">
    <source>
        <dbReference type="SAM" id="Phobius"/>
    </source>
</evidence>
<keyword evidence="1" id="KW-0812">Transmembrane</keyword>
<protein>
    <submittedName>
        <fullName evidence="2">Uncharacterized protein</fullName>
    </submittedName>
</protein>
<dbReference type="Proteomes" id="UP000830671">
    <property type="component" value="Chromosome 9"/>
</dbReference>
<dbReference type="EMBL" id="CP019481">
    <property type="protein sequence ID" value="UQC90945.1"/>
    <property type="molecule type" value="Genomic_DNA"/>
</dbReference>
<accession>A0A9Q8T8H9</accession>